<evidence type="ECO:0000256" key="3">
    <source>
        <dbReference type="ARBA" id="ARBA00022603"/>
    </source>
</evidence>
<evidence type="ECO:0000256" key="5">
    <source>
        <dbReference type="ARBA" id="ARBA00022691"/>
    </source>
</evidence>
<proteinExistence type="predicted"/>
<keyword evidence="5" id="KW-0949">S-adenosyl-L-methionine</keyword>
<dbReference type="InterPro" id="IPR022641">
    <property type="entry name" value="CheR_N"/>
</dbReference>
<evidence type="ECO:0000256" key="2">
    <source>
        <dbReference type="ARBA" id="ARBA00012534"/>
    </source>
</evidence>
<dbReference type="Gene3D" id="3.40.50.150">
    <property type="entry name" value="Vaccinia Virus protein VP39"/>
    <property type="match status" value="1"/>
</dbReference>
<dbReference type="InterPro" id="IPR029063">
    <property type="entry name" value="SAM-dependent_MTases_sf"/>
</dbReference>
<feature type="domain" description="CheR-type methyltransferase" evidence="6">
    <location>
        <begin position="27"/>
        <end position="285"/>
    </location>
</feature>
<keyword evidence="3" id="KW-0489">Methyltransferase</keyword>
<gene>
    <name evidence="7" type="ORF">S06H3_14401</name>
</gene>
<reference evidence="7" key="1">
    <citation type="journal article" date="2014" name="Front. Microbiol.">
        <title>High frequency of phylogenetically diverse reductive dehalogenase-homologous genes in deep subseafloor sedimentary metagenomes.</title>
        <authorList>
            <person name="Kawai M."/>
            <person name="Futagami T."/>
            <person name="Toyoda A."/>
            <person name="Takaki Y."/>
            <person name="Nishi S."/>
            <person name="Hori S."/>
            <person name="Arai W."/>
            <person name="Tsubouchi T."/>
            <person name="Morono Y."/>
            <person name="Uchiyama I."/>
            <person name="Ito T."/>
            <person name="Fujiyama A."/>
            <person name="Inagaki F."/>
            <person name="Takami H."/>
        </authorList>
    </citation>
    <scope>NUCLEOTIDE SEQUENCE</scope>
    <source>
        <strain evidence="7">Expedition CK06-06</strain>
    </source>
</reference>
<accession>X1LG79</accession>
<comment type="catalytic activity">
    <reaction evidence="1">
        <text>L-glutamyl-[protein] + S-adenosyl-L-methionine = [protein]-L-glutamate 5-O-methyl ester + S-adenosyl-L-homocysteine</text>
        <dbReference type="Rhea" id="RHEA:24452"/>
        <dbReference type="Rhea" id="RHEA-COMP:10208"/>
        <dbReference type="Rhea" id="RHEA-COMP:10311"/>
        <dbReference type="ChEBI" id="CHEBI:29973"/>
        <dbReference type="ChEBI" id="CHEBI:57856"/>
        <dbReference type="ChEBI" id="CHEBI:59789"/>
        <dbReference type="ChEBI" id="CHEBI:82795"/>
        <dbReference type="EC" id="2.1.1.80"/>
    </reaction>
</comment>
<organism evidence="7">
    <name type="scientific">marine sediment metagenome</name>
    <dbReference type="NCBI Taxonomy" id="412755"/>
    <lineage>
        <taxon>unclassified sequences</taxon>
        <taxon>metagenomes</taxon>
        <taxon>ecological metagenomes</taxon>
    </lineage>
</organism>
<name>X1LG79_9ZZZZ</name>
<dbReference type="SUPFAM" id="SSF47757">
    <property type="entry name" value="Chemotaxis receptor methyltransferase CheR, N-terminal domain"/>
    <property type="match status" value="1"/>
</dbReference>
<dbReference type="InterPro" id="IPR050903">
    <property type="entry name" value="Bact_Chemotaxis_MeTrfase"/>
</dbReference>
<dbReference type="InterPro" id="IPR022642">
    <property type="entry name" value="CheR_C"/>
</dbReference>
<keyword evidence="4" id="KW-0808">Transferase</keyword>
<protein>
    <recommendedName>
        <fullName evidence="2">protein-glutamate O-methyltransferase</fullName>
        <ecNumber evidence="2">2.1.1.80</ecNumber>
    </recommendedName>
</protein>
<evidence type="ECO:0000313" key="7">
    <source>
        <dbReference type="EMBL" id="GAI18327.1"/>
    </source>
</evidence>
<dbReference type="InterPro" id="IPR036804">
    <property type="entry name" value="CheR_N_sf"/>
</dbReference>
<dbReference type="SMART" id="SM00138">
    <property type="entry name" value="MeTrc"/>
    <property type="match status" value="1"/>
</dbReference>
<sequence>MRGLGSDMGNVVAERDATALDLLLEKVYRDRGYNFWEYKRGTVTRRLQRRLCATGVRTYLDYMEFLDVHPEEYQRLIDYLTISVSRFFRSPHTFQQVAELVLPELVSRKRDGGQQRLSFWSTACARGEEPYSIAMLLADFLGNQQQDFDISVYATDISRQALTEAKIGKYSLKDVEVLSPTILENYFTGYGEGYAIGPDIRRMVNFSYFDLVSTTQLPFMNLDCIFCCNILIYLQTQLQERLLNMLYDSLATPGYLILGEVETPPSNLREKLECLDTKARIYKKI</sequence>
<dbReference type="PANTHER" id="PTHR24422">
    <property type="entry name" value="CHEMOTAXIS PROTEIN METHYLTRANSFERASE"/>
    <property type="match status" value="1"/>
</dbReference>
<comment type="caution">
    <text evidence="7">The sequence shown here is derived from an EMBL/GenBank/DDBJ whole genome shotgun (WGS) entry which is preliminary data.</text>
</comment>
<dbReference type="Pfam" id="PF03705">
    <property type="entry name" value="CheR_N"/>
    <property type="match status" value="1"/>
</dbReference>
<dbReference type="PRINTS" id="PR00996">
    <property type="entry name" value="CHERMTFRASE"/>
</dbReference>
<dbReference type="InterPro" id="IPR000780">
    <property type="entry name" value="CheR_MeTrfase"/>
</dbReference>
<dbReference type="EMBL" id="BARV01007043">
    <property type="protein sequence ID" value="GAI18327.1"/>
    <property type="molecule type" value="Genomic_DNA"/>
</dbReference>
<evidence type="ECO:0000256" key="4">
    <source>
        <dbReference type="ARBA" id="ARBA00022679"/>
    </source>
</evidence>
<dbReference type="EC" id="2.1.1.80" evidence="2"/>
<dbReference type="PROSITE" id="PS50123">
    <property type="entry name" value="CHER"/>
    <property type="match status" value="1"/>
</dbReference>
<dbReference type="SUPFAM" id="SSF53335">
    <property type="entry name" value="S-adenosyl-L-methionine-dependent methyltransferases"/>
    <property type="match status" value="1"/>
</dbReference>
<dbReference type="Pfam" id="PF01739">
    <property type="entry name" value="CheR"/>
    <property type="match status" value="1"/>
</dbReference>
<dbReference type="AlphaFoldDB" id="X1LG79"/>
<dbReference type="GO" id="GO:0032259">
    <property type="term" value="P:methylation"/>
    <property type="evidence" value="ECO:0007669"/>
    <property type="project" value="UniProtKB-KW"/>
</dbReference>
<evidence type="ECO:0000259" key="6">
    <source>
        <dbReference type="PROSITE" id="PS50123"/>
    </source>
</evidence>
<dbReference type="GO" id="GO:0008983">
    <property type="term" value="F:protein-glutamate O-methyltransferase activity"/>
    <property type="evidence" value="ECO:0007669"/>
    <property type="project" value="UniProtKB-EC"/>
</dbReference>
<dbReference type="PANTHER" id="PTHR24422:SF10">
    <property type="entry name" value="CHEMOTAXIS PROTEIN METHYLTRANSFERASE 2"/>
    <property type="match status" value="1"/>
</dbReference>
<evidence type="ECO:0000256" key="1">
    <source>
        <dbReference type="ARBA" id="ARBA00001541"/>
    </source>
</evidence>
<dbReference type="Gene3D" id="1.10.155.10">
    <property type="entry name" value="Chemotaxis receptor methyltransferase CheR, N-terminal domain"/>
    <property type="match status" value="1"/>
</dbReference>